<evidence type="ECO:0000313" key="1">
    <source>
        <dbReference type="EMBL" id="QQP55596.1"/>
    </source>
</evidence>
<feature type="non-terminal residue" evidence="1">
    <location>
        <position position="1"/>
    </location>
</feature>
<protein>
    <submittedName>
        <fullName evidence="1">Uncharacterized protein</fullName>
    </submittedName>
</protein>
<dbReference type="Proteomes" id="UP000595437">
    <property type="component" value="Chromosome 5"/>
</dbReference>
<gene>
    <name evidence="1" type="ORF">FKW44_008838</name>
</gene>
<sequence>EDFDRLDLFPPDDVTHREKKMDLPMRFLSPASIRAVPVRQAIQLRPAGRCGPDTANILGQHHLRIELFSREAIRKVIGVPNRQPNHHCLRIALTSLAKHQRSLQNKNPLLSLSHRQQWLKYPVLFSSQPHEQ</sequence>
<proteinExistence type="predicted"/>
<evidence type="ECO:0000313" key="2">
    <source>
        <dbReference type="Proteomes" id="UP000595437"/>
    </source>
</evidence>
<organism evidence="1 2">
    <name type="scientific">Caligus rogercresseyi</name>
    <name type="common">Sea louse</name>
    <dbReference type="NCBI Taxonomy" id="217165"/>
    <lineage>
        <taxon>Eukaryota</taxon>
        <taxon>Metazoa</taxon>
        <taxon>Ecdysozoa</taxon>
        <taxon>Arthropoda</taxon>
        <taxon>Crustacea</taxon>
        <taxon>Multicrustacea</taxon>
        <taxon>Hexanauplia</taxon>
        <taxon>Copepoda</taxon>
        <taxon>Siphonostomatoida</taxon>
        <taxon>Caligidae</taxon>
        <taxon>Caligus</taxon>
    </lineage>
</organism>
<accession>A0A7T8QUJ6</accession>
<reference evidence="2" key="1">
    <citation type="submission" date="2021-01" db="EMBL/GenBank/DDBJ databases">
        <title>Caligus Genome Assembly.</title>
        <authorList>
            <person name="Gallardo-Escarate C."/>
        </authorList>
    </citation>
    <scope>NUCLEOTIDE SEQUENCE [LARGE SCALE GENOMIC DNA]</scope>
</reference>
<dbReference type="AlphaFoldDB" id="A0A7T8QUJ6"/>
<keyword evidence="2" id="KW-1185">Reference proteome</keyword>
<dbReference type="EMBL" id="CP045894">
    <property type="protein sequence ID" value="QQP55596.1"/>
    <property type="molecule type" value="Genomic_DNA"/>
</dbReference>
<name>A0A7T8QUJ6_CALRO</name>